<dbReference type="Proteomes" id="UP001194468">
    <property type="component" value="Unassembled WGS sequence"/>
</dbReference>
<evidence type="ECO:0000313" key="3">
    <source>
        <dbReference type="Proteomes" id="UP001194468"/>
    </source>
</evidence>
<organism evidence="2 3">
    <name type="scientific">Boletus edulis BED1</name>
    <dbReference type="NCBI Taxonomy" id="1328754"/>
    <lineage>
        <taxon>Eukaryota</taxon>
        <taxon>Fungi</taxon>
        <taxon>Dikarya</taxon>
        <taxon>Basidiomycota</taxon>
        <taxon>Agaricomycotina</taxon>
        <taxon>Agaricomycetes</taxon>
        <taxon>Agaricomycetidae</taxon>
        <taxon>Boletales</taxon>
        <taxon>Boletineae</taxon>
        <taxon>Boletaceae</taxon>
        <taxon>Boletoideae</taxon>
        <taxon>Boletus</taxon>
    </lineage>
</organism>
<comment type="caution">
    <text evidence="2">The sequence shown here is derived from an EMBL/GenBank/DDBJ whole genome shotgun (WGS) entry which is preliminary data.</text>
</comment>
<evidence type="ECO:0000256" key="1">
    <source>
        <dbReference type="SAM" id="MobiDB-lite"/>
    </source>
</evidence>
<name>A0AAD4G931_BOLED</name>
<feature type="compositionally biased region" description="Basic and acidic residues" evidence="1">
    <location>
        <begin position="352"/>
        <end position="364"/>
    </location>
</feature>
<accession>A0AAD4G931</accession>
<protein>
    <submittedName>
        <fullName evidence="2">Uncharacterized protein</fullName>
    </submittedName>
</protein>
<gene>
    <name evidence="2" type="ORF">L210DRAFT_2886350</name>
</gene>
<feature type="region of interest" description="Disordered" evidence="1">
    <location>
        <begin position="44"/>
        <end position="81"/>
    </location>
</feature>
<sequence>MAASCQDVMPSSASAFASVMRHRVGLLQMPSSRDADQVLVASPGVESTTSVDMPDASSSLSPAVSNSDGDSSDVASQDVPMPNMAQPKTALFVLLYQLIATLPSLIVTITSDVVSLKDRVTVVEAASDHGQETEAVGRQVNELRERVACQEDRIASLERSQRAETESYKKTIQELTTKLSAMKVEDEKKQKICDDALENLRQSVKNLQQSMACQAARVTAIRADAARKIALLQSELAGVRTGFAMIKMVAMPASTSHVARETRKAQILANVAQRMEDVEMAEEIDKLCPLPPPSAACVTGHDTPVTSISSGGSPVMLSDYVGTEETMVNNSKIIREPLFTVYANVSRHGVDKMPAKRDGKENKPCKCPTMTLHDTKTFQPGAGRSPDVRDKPHTASPRKVQPSVGLSSEISALPKRRGSMLPTPRGSRSSRLAQYGVVVNGGSPSVVQKAVRPPRGSGTRTKRPKTVECPPVARSRALLESPLPSAMVEQVLPASSSLTELDVALKAMQDWDDDLFAPMPELNCSSDDLSFSEIYSIPIKARRNCDKDESIYVLPKPSNMNIKTSRSPPKSTSTNEIPMALEEALQMLQRGILGLNFPHVDLSFSATTPIYQKARPYSDRESIYVSPVGQLSVKPSRRL</sequence>
<keyword evidence="3" id="KW-1185">Reference proteome</keyword>
<feature type="region of interest" description="Disordered" evidence="1">
    <location>
        <begin position="444"/>
        <end position="466"/>
    </location>
</feature>
<proteinExistence type="predicted"/>
<dbReference type="AlphaFoldDB" id="A0AAD4G931"/>
<dbReference type="EMBL" id="WHUW01000046">
    <property type="protein sequence ID" value="KAF8431768.1"/>
    <property type="molecule type" value="Genomic_DNA"/>
</dbReference>
<reference evidence="2" key="2">
    <citation type="journal article" date="2020" name="Nat. Commun.">
        <title>Large-scale genome sequencing of mycorrhizal fungi provides insights into the early evolution of symbiotic traits.</title>
        <authorList>
            <person name="Miyauchi S."/>
            <person name="Kiss E."/>
            <person name="Kuo A."/>
            <person name="Drula E."/>
            <person name="Kohler A."/>
            <person name="Sanchez-Garcia M."/>
            <person name="Morin E."/>
            <person name="Andreopoulos B."/>
            <person name="Barry K.W."/>
            <person name="Bonito G."/>
            <person name="Buee M."/>
            <person name="Carver A."/>
            <person name="Chen C."/>
            <person name="Cichocki N."/>
            <person name="Clum A."/>
            <person name="Culley D."/>
            <person name="Crous P.W."/>
            <person name="Fauchery L."/>
            <person name="Girlanda M."/>
            <person name="Hayes R.D."/>
            <person name="Keri Z."/>
            <person name="LaButti K."/>
            <person name="Lipzen A."/>
            <person name="Lombard V."/>
            <person name="Magnuson J."/>
            <person name="Maillard F."/>
            <person name="Murat C."/>
            <person name="Nolan M."/>
            <person name="Ohm R.A."/>
            <person name="Pangilinan J."/>
            <person name="Pereira M.F."/>
            <person name="Perotto S."/>
            <person name="Peter M."/>
            <person name="Pfister S."/>
            <person name="Riley R."/>
            <person name="Sitrit Y."/>
            <person name="Stielow J.B."/>
            <person name="Szollosi G."/>
            <person name="Zifcakova L."/>
            <person name="Stursova M."/>
            <person name="Spatafora J.W."/>
            <person name="Tedersoo L."/>
            <person name="Vaario L.M."/>
            <person name="Yamada A."/>
            <person name="Yan M."/>
            <person name="Wang P."/>
            <person name="Xu J."/>
            <person name="Bruns T."/>
            <person name="Baldrian P."/>
            <person name="Vilgalys R."/>
            <person name="Dunand C."/>
            <person name="Henrissat B."/>
            <person name="Grigoriev I.V."/>
            <person name="Hibbett D."/>
            <person name="Nagy L.G."/>
            <person name="Martin F.M."/>
        </authorList>
    </citation>
    <scope>NUCLEOTIDE SEQUENCE</scope>
    <source>
        <strain evidence="2">BED1</strain>
    </source>
</reference>
<evidence type="ECO:0000313" key="2">
    <source>
        <dbReference type="EMBL" id="KAF8431768.1"/>
    </source>
</evidence>
<reference evidence="2" key="1">
    <citation type="submission" date="2019-10" db="EMBL/GenBank/DDBJ databases">
        <authorList>
            <consortium name="DOE Joint Genome Institute"/>
            <person name="Kuo A."/>
            <person name="Miyauchi S."/>
            <person name="Kiss E."/>
            <person name="Drula E."/>
            <person name="Kohler A."/>
            <person name="Sanchez-Garcia M."/>
            <person name="Andreopoulos B."/>
            <person name="Barry K.W."/>
            <person name="Bonito G."/>
            <person name="Buee M."/>
            <person name="Carver A."/>
            <person name="Chen C."/>
            <person name="Cichocki N."/>
            <person name="Clum A."/>
            <person name="Culley D."/>
            <person name="Crous P.W."/>
            <person name="Fauchery L."/>
            <person name="Girlanda M."/>
            <person name="Hayes R."/>
            <person name="Keri Z."/>
            <person name="LaButti K."/>
            <person name="Lipzen A."/>
            <person name="Lombard V."/>
            <person name="Magnuson J."/>
            <person name="Maillard F."/>
            <person name="Morin E."/>
            <person name="Murat C."/>
            <person name="Nolan M."/>
            <person name="Ohm R."/>
            <person name="Pangilinan J."/>
            <person name="Pereira M."/>
            <person name="Perotto S."/>
            <person name="Peter M."/>
            <person name="Riley R."/>
            <person name="Sitrit Y."/>
            <person name="Stielow B."/>
            <person name="Szollosi G."/>
            <person name="Zifcakova L."/>
            <person name="Stursova M."/>
            <person name="Spatafora J.W."/>
            <person name="Tedersoo L."/>
            <person name="Vaario L.-M."/>
            <person name="Yamada A."/>
            <person name="Yan M."/>
            <person name="Wang P."/>
            <person name="Xu J."/>
            <person name="Bruns T."/>
            <person name="Baldrian P."/>
            <person name="Vilgalys R."/>
            <person name="Henrissat B."/>
            <person name="Grigoriev I.V."/>
            <person name="Hibbett D."/>
            <person name="Nagy L.G."/>
            <person name="Martin F.M."/>
        </authorList>
    </citation>
    <scope>NUCLEOTIDE SEQUENCE</scope>
    <source>
        <strain evidence="2">BED1</strain>
    </source>
</reference>
<feature type="region of interest" description="Disordered" evidence="1">
    <location>
        <begin position="352"/>
        <end position="431"/>
    </location>
</feature>
<feature type="compositionally biased region" description="Low complexity" evidence="1">
    <location>
        <begin position="57"/>
        <end position="67"/>
    </location>
</feature>